<keyword evidence="8 13" id="KW-0862">Zinc</keyword>
<feature type="binding site" evidence="13">
    <location>
        <position position="67"/>
    </location>
    <ligand>
        <name>Zn(2+)</name>
        <dbReference type="ChEBI" id="CHEBI:29105"/>
        <label>2</label>
        <note>catalytic</note>
    </ligand>
</feature>
<evidence type="ECO:0000256" key="10">
    <source>
        <dbReference type="ARBA" id="ARBA00034301"/>
    </source>
</evidence>
<keyword evidence="5 13" id="KW-0479">Metal-binding</keyword>
<evidence type="ECO:0000256" key="12">
    <source>
        <dbReference type="ARBA" id="ARBA00057812"/>
    </source>
</evidence>
<dbReference type="Gene3D" id="3.60.15.10">
    <property type="entry name" value="Ribonuclease Z/Hydroxyacylglutathione hydrolase-like"/>
    <property type="match status" value="1"/>
</dbReference>
<dbReference type="SUPFAM" id="SSF56281">
    <property type="entry name" value="Metallo-hydrolase/oxidoreductase"/>
    <property type="match status" value="1"/>
</dbReference>
<dbReference type="InterPro" id="IPR036866">
    <property type="entry name" value="RibonucZ/Hydroxyglut_hydro"/>
</dbReference>
<dbReference type="SMART" id="SM00849">
    <property type="entry name" value="Lactamase_B"/>
    <property type="match status" value="1"/>
</dbReference>
<dbReference type="GO" id="GO:0008270">
    <property type="term" value="F:zinc ion binding"/>
    <property type="evidence" value="ECO:0007669"/>
    <property type="project" value="UniProtKB-UniRule"/>
</dbReference>
<proteinExistence type="inferred from homology"/>
<dbReference type="InterPro" id="IPR013471">
    <property type="entry name" value="RNase_Z/BN"/>
</dbReference>
<feature type="domain" description="Metallo-beta-lactamase" evidence="14">
    <location>
        <begin position="22"/>
        <end position="204"/>
    </location>
</feature>
<feature type="binding site" evidence="13">
    <location>
        <position position="211"/>
    </location>
    <ligand>
        <name>Zn(2+)</name>
        <dbReference type="ChEBI" id="CHEBI:29105"/>
        <label>1</label>
        <note>catalytic</note>
    </ligand>
</feature>
<dbReference type="Pfam" id="PF12706">
    <property type="entry name" value="Lactamase_B_2"/>
    <property type="match status" value="1"/>
</dbReference>
<evidence type="ECO:0000256" key="2">
    <source>
        <dbReference type="ARBA" id="ARBA00012477"/>
    </source>
</evidence>
<dbReference type="RefSeq" id="WP_315602916.1">
    <property type="nucleotide sequence ID" value="NZ_CP130318.1"/>
</dbReference>
<dbReference type="PANTHER" id="PTHR46018">
    <property type="entry name" value="ZINC PHOSPHODIESTERASE ELAC PROTEIN 1"/>
    <property type="match status" value="1"/>
</dbReference>
<dbReference type="NCBIfam" id="NF000801">
    <property type="entry name" value="PRK00055.1-3"/>
    <property type="match status" value="1"/>
</dbReference>
<organism evidence="15 16">
    <name type="scientific">Paenibacillus aurantius</name>
    <dbReference type="NCBI Taxonomy" id="2918900"/>
    <lineage>
        <taxon>Bacteria</taxon>
        <taxon>Bacillati</taxon>
        <taxon>Bacillota</taxon>
        <taxon>Bacilli</taxon>
        <taxon>Bacillales</taxon>
        <taxon>Paenibacillaceae</taxon>
        <taxon>Paenibacillus</taxon>
    </lineage>
</organism>
<evidence type="ECO:0000313" key="16">
    <source>
        <dbReference type="Proteomes" id="UP001305702"/>
    </source>
</evidence>
<comment type="catalytic activity">
    <reaction evidence="11">
        <text>3',5'-cyclic UMP + H2O = UMP + H(+)</text>
        <dbReference type="Rhea" id="RHEA:70575"/>
        <dbReference type="ChEBI" id="CHEBI:15377"/>
        <dbReference type="ChEBI" id="CHEBI:15378"/>
        <dbReference type="ChEBI" id="CHEBI:57865"/>
        <dbReference type="ChEBI" id="CHEBI:184387"/>
    </reaction>
    <physiologicalReaction direction="left-to-right" evidence="11">
        <dbReference type="Rhea" id="RHEA:70576"/>
    </physiologicalReaction>
</comment>
<comment type="catalytic activity">
    <reaction evidence="13">
        <text>Endonucleolytic cleavage of RNA, removing extra 3' nucleotides from tRNA precursor, generating 3' termini of tRNAs. A 3'-hydroxy group is left at the tRNA terminus and a 5'-phosphoryl group is left at the trailer molecule.</text>
        <dbReference type="EC" id="3.1.26.11"/>
    </reaction>
</comment>
<comment type="cofactor">
    <cofactor evidence="13">
        <name>Zn(2+)</name>
        <dbReference type="ChEBI" id="CHEBI:29105"/>
    </cofactor>
    <text evidence="13">Binds 2 Zn(2+) ions.</text>
</comment>
<evidence type="ECO:0000256" key="5">
    <source>
        <dbReference type="ARBA" id="ARBA00022723"/>
    </source>
</evidence>
<dbReference type="HAMAP" id="MF_01818">
    <property type="entry name" value="RNase_Z_BN"/>
    <property type="match status" value="1"/>
</dbReference>
<dbReference type="KEGG" id="paun:MJA45_16000"/>
<dbReference type="EC" id="3.1.26.11" evidence="2 13"/>
<evidence type="ECO:0000256" key="1">
    <source>
        <dbReference type="ARBA" id="ARBA00011738"/>
    </source>
</evidence>
<evidence type="ECO:0000256" key="4">
    <source>
        <dbReference type="ARBA" id="ARBA00022722"/>
    </source>
</evidence>
<evidence type="ECO:0000256" key="9">
    <source>
        <dbReference type="ARBA" id="ARBA00034221"/>
    </source>
</evidence>
<evidence type="ECO:0000256" key="7">
    <source>
        <dbReference type="ARBA" id="ARBA00022801"/>
    </source>
</evidence>
<comment type="function">
    <text evidence="12 13">Zinc phosphodiesterase, which displays some tRNA 3'-processing endonuclease activity. Probably involved in tRNA maturation, by removing a 3'-trailer from precursor tRNA.</text>
</comment>
<dbReference type="PANTHER" id="PTHR46018:SF2">
    <property type="entry name" value="ZINC PHOSPHODIESTERASE ELAC PROTEIN 1"/>
    <property type="match status" value="1"/>
</dbReference>
<dbReference type="CDD" id="cd07717">
    <property type="entry name" value="RNaseZ_ZiPD-like_MBL-fold"/>
    <property type="match status" value="1"/>
</dbReference>
<comment type="function">
    <text evidence="10">Counteracts the endogenous Pycsar antiviral defense system. Phosphodiesterase that enables metal-dependent hydrolysis of host cyclic nucleotide Pycsar defense signals such as cCMP and cUMP.</text>
</comment>
<keyword evidence="4 13" id="KW-0540">Nuclease</keyword>
<dbReference type="Proteomes" id="UP001305702">
    <property type="component" value="Chromosome"/>
</dbReference>
<dbReference type="GO" id="GO:0042802">
    <property type="term" value="F:identical protein binding"/>
    <property type="evidence" value="ECO:0007669"/>
    <property type="project" value="UniProtKB-ARBA"/>
</dbReference>
<feature type="binding site" evidence="13">
    <location>
        <position position="68"/>
    </location>
    <ligand>
        <name>Zn(2+)</name>
        <dbReference type="ChEBI" id="CHEBI:29105"/>
        <label>2</label>
        <note>catalytic</note>
    </ligand>
</feature>
<comment type="similarity">
    <text evidence="13">Belongs to the RNase Z family.</text>
</comment>
<evidence type="ECO:0000256" key="3">
    <source>
        <dbReference type="ARBA" id="ARBA00022694"/>
    </source>
</evidence>
<feature type="binding site" evidence="13">
    <location>
        <position position="269"/>
    </location>
    <ligand>
        <name>Zn(2+)</name>
        <dbReference type="ChEBI" id="CHEBI:29105"/>
        <label>2</label>
        <note>catalytic</note>
    </ligand>
</feature>
<name>A0AA96RCW9_9BACL</name>
<dbReference type="NCBIfam" id="TIGR02651">
    <property type="entry name" value="RNase_Z"/>
    <property type="match status" value="1"/>
</dbReference>
<evidence type="ECO:0000256" key="13">
    <source>
        <dbReference type="HAMAP-Rule" id="MF_01818"/>
    </source>
</evidence>
<evidence type="ECO:0000256" key="11">
    <source>
        <dbReference type="ARBA" id="ARBA00048505"/>
    </source>
</evidence>
<comment type="subunit">
    <text evidence="1 13">Homodimer.</text>
</comment>
<feature type="active site" description="Proton acceptor" evidence="13">
    <location>
        <position position="67"/>
    </location>
</feature>
<feature type="binding site" evidence="13">
    <location>
        <position position="140"/>
    </location>
    <ligand>
        <name>Zn(2+)</name>
        <dbReference type="ChEBI" id="CHEBI:29105"/>
        <label>1</label>
        <note>catalytic</note>
    </ligand>
</feature>
<feature type="binding site" evidence="13">
    <location>
        <position position="63"/>
    </location>
    <ligand>
        <name>Zn(2+)</name>
        <dbReference type="ChEBI" id="CHEBI:29105"/>
        <label>1</label>
        <note>catalytic</note>
    </ligand>
</feature>
<gene>
    <name evidence="13 15" type="primary">rnz</name>
    <name evidence="15" type="ORF">MJA45_16000</name>
</gene>
<keyword evidence="6 13" id="KW-0255">Endonuclease</keyword>
<protein>
    <recommendedName>
        <fullName evidence="2 13">Ribonuclease Z</fullName>
        <shortName evidence="13">RNase Z</shortName>
        <ecNumber evidence="2 13">3.1.26.11</ecNumber>
    </recommendedName>
    <alternativeName>
        <fullName evidence="13">tRNA 3 endonuclease</fullName>
    </alternativeName>
    <alternativeName>
        <fullName evidence="13">tRNase Z</fullName>
    </alternativeName>
</protein>
<evidence type="ECO:0000259" key="14">
    <source>
        <dbReference type="SMART" id="SM00849"/>
    </source>
</evidence>
<evidence type="ECO:0000256" key="8">
    <source>
        <dbReference type="ARBA" id="ARBA00022833"/>
    </source>
</evidence>
<accession>A0AA96RCW9</accession>
<dbReference type="Pfam" id="PF23023">
    <property type="entry name" value="Anti-Pycsar_Apyc1"/>
    <property type="match status" value="1"/>
</dbReference>
<dbReference type="FunFam" id="3.60.15.10:FF:000002">
    <property type="entry name" value="Ribonuclease Z"/>
    <property type="match status" value="1"/>
</dbReference>
<reference evidence="15 16" key="1">
    <citation type="submission" date="2022-02" db="EMBL/GenBank/DDBJ databases">
        <title>Paenibacillus sp. MBLB1776 Whole Genome Shotgun Sequencing.</title>
        <authorList>
            <person name="Hwang C.Y."/>
            <person name="Cho E.-S."/>
            <person name="Seo M.-J."/>
        </authorList>
    </citation>
    <scope>NUCLEOTIDE SEQUENCE [LARGE SCALE GENOMIC DNA]</scope>
    <source>
        <strain evidence="15 16">MBLB1776</strain>
    </source>
</reference>
<dbReference type="GO" id="GO:0042781">
    <property type="term" value="F:3'-tRNA processing endoribonuclease activity"/>
    <property type="evidence" value="ECO:0007669"/>
    <property type="project" value="UniProtKB-UniRule"/>
</dbReference>
<sequence length="307" mass="33877">MEYYFLGTGAGRPSKQRNVTSGILNLLAECGTCWLFDCGEGTQHQLMKSPYKPGKISKVFVTHLHGDHIFGLPGFLTSRSYQGGHSKVTVYGPPGIQLFLKTVFQVSESHLDYELEVVEIQEGIVMEDNRFKVEAAMVDHRIDSFGYRVTEKAGERPLYAGKLKERGIAPGPLFAQLKRGESVCLENGEQLHAKDFLGPAVTGRTLAVIGDTRSCARSVELAQDCDLLVHEATFAHRHQSLAADYGHSTAVEAAEIAKEAGVQKLVITHLSSRYQEEEAGLLAEAKEIFPETYLAHDFWGTAVPKRK</sequence>
<evidence type="ECO:0000313" key="15">
    <source>
        <dbReference type="EMBL" id="WNQ09147.1"/>
    </source>
</evidence>
<feature type="binding site" evidence="13">
    <location>
        <position position="65"/>
    </location>
    <ligand>
        <name>Zn(2+)</name>
        <dbReference type="ChEBI" id="CHEBI:29105"/>
        <label>1</label>
        <note>catalytic</note>
    </ligand>
</feature>
<evidence type="ECO:0000256" key="6">
    <source>
        <dbReference type="ARBA" id="ARBA00022759"/>
    </source>
</evidence>
<comment type="catalytic activity">
    <reaction evidence="9">
        <text>3',5'-cyclic CMP + H2O = CMP + H(+)</text>
        <dbReference type="Rhea" id="RHEA:72675"/>
        <dbReference type="ChEBI" id="CHEBI:15377"/>
        <dbReference type="ChEBI" id="CHEBI:15378"/>
        <dbReference type="ChEBI" id="CHEBI:58003"/>
        <dbReference type="ChEBI" id="CHEBI:60377"/>
    </reaction>
    <physiologicalReaction direction="left-to-right" evidence="9">
        <dbReference type="Rhea" id="RHEA:72676"/>
    </physiologicalReaction>
</comment>
<dbReference type="InterPro" id="IPR001279">
    <property type="entry name" value="Metallo-B-lactamas"/>
</dbReference>
<dbReference type="AlphaFoldDB" id="A0AA96RCW9"/>
<keyword evidence="16" id="KW-1185">Reference proteome</keyword>
<feature type="binding site" evidence="13">
    <location>
        <position position="211"/>
    </location>
    <ligand>
        <name>Zn(2+)</name>
        <dbReference type="ChEBI" id="CHEBI:29105"/>
        <label>2</label>
        <note>catalytic</note>
    </ligand>
</feature>
<dbReference type="EMBL" id="CP130318">
    <property type="protein sequence ID" value="WNQ09147.1"/>
    <property type="molecule type" value="Genomic_DNA"/>
</dbReference>
<keyword evidence="3 13" id="KW-0819">tRNA processing</keyword>
<keyword evidence="7 13" id="KW-0378">Hydrolase</keyword>